<accession>A0A0V8QIU9</accession>
<feature type="region of interest" description="Disordered" evidence="1">
    <location>
        <begin position="1"/>
        <end position="29"/>
    </location>
</feature>
<dbReference type="AlphaFoldDB" id="A0A0V8QIU9"/>
<dbReference type="EMBL" id="LNAM01000002">
    <property type="protein sequence ID" value="KSV60539.1"/>
    <property type="molecule type" value="Genomic_DNA"/>
</dbReference>
<protein>
    <submittedName>
        <fullName evidence="2">Uncharacterized protein</fullName>
    </submittedName>
</protein>
<gene>
    <name evidence="2" type="ORF">ASU35_05020</name>
</gene>
<comment type="caution">
    <text evidence="2">The sequence shown here is derived from an EMBL/GenBank/DDBJ whole genome shotgun (WGS) entry which is preliminary data.</text>
</comment>
<evidence type="ECO:0000313" key="2">
    <source>
        <dbReference type="EMBL" id="KSV60539.1"/>
    </source>
</evidence>
<evidence type="ECO:0000256" key="1">
    <source>
        <dbReference type="SAM" id="MobiDB-lite"/>
    </source>
</evidence>
<proteinExistence type="predicted"/>
<keyword evidence="3" id="KW-1185">Reference proteome</keyword>
<sequence>MLIKEEDYGSILYQCPEGPDKSKKQGDVQSDKKTADLFWYGGTHRSTIILFAQNRSKSQYSGHGDDGNHDAILLSGYV</sequence>
<dbReference type="STRING" id="290052.ASU35_05020"/>
<feature type="compositionally biased region" description="Basic and acidic residues" evidence="1">
    <location>
        <begin position="18"/>
        <end position="29"/>
    </location>
</feature>
<name>A0A0V8QIU9_9FIRM</name>
<reference evidence="2 3" key="1">
    <citation type="submission" date="2015-11" db="EMBL/GenBank/DDBJ databases">
        <title>Butyribacter intestini gen. nov., sp. nov., a butyric acid-producing bacterium of the family Lachnospiraceae isolated from the human faeces.</title>
        <authorList>
            <person name="Zou Y."/>
            <person name="Xue W."/>
            <person name="Luo G."/>
            <person name="Lv M."/>
        </authorList>
    </citation>
    <scope>NUCLEOTIDE SEQUENCE [LARGE SCALE GENOMIC DNA]</scope>
    <source>
        <strain evidence="2 3">ACET-33324</strain>
    </source>
</reference>
<organism evidence="2 3">
    <name type="scientific">Acetivibrio ethanolgignens</name>
    <dbReference type="NCBI Taxonomy" id="290052"/>
    <lineage>
        <taxon>Bacteria</taxon>
        <taxon>Bacillati</taxon>
        <taxon>Bacillota</taxon>
        <taxon>Clostridia</taxon>
        <taxon>Eubacteriales</taxon>
        <taxon>Oscillospiraceae</taxon>
        <taxon>Acetivibrio</taxon>
    </lineage>
</organism>
<evidence type="ECO:0000313" key="3">
    <source>
        <dbReference type="Proteomes" id="UP000054874"/>
    </source>
</evidence>
<dbReference type="Proteomes" id="UP000054874">
    <property type="component" value="Unassembled WGS sequence"/>
</dbReference>